<evidence type="ECO:0000313" key="2">
    <source>
        <dbReference type="Proteomes" id="UP000095447"/>
    </source>
</evidence>
<dbReference type="Proteomes" id="UP000095447">
    <property type="component" value="Unassembled WGS sequence"/>
</dbReference>
<dbReference type="EMBL" id="CYZA01000006">
    <property type="protein sequence ID" value="CUN81576.1"/>
    <property type="molecule type" value="Genomic_DNA"/>
</dbReference>
<organism evidence="1 2">
    <name type="scientific">Blautia obeum</name>
    <dbReference type="NCBI Taxonomy" id="40520"/>
    <lineage>
        <taxon>Bacteria</taxon>
        <taxon>Bacillati</taxon>
        <taxon>Bacillota</taxon>
        <taxon>Clostridia</taxon>
        <taxon>Lachnospirales</taxon>
        <taxon>Lachnospiraceae</taxon>
        <taxon>Blautia</taxon>
    </lineage>
</organism>
<accession>A0A174A1Y5</accession>
<reference evidence="1 2" key="1">
    <citation type="submission" date="2015-09" db="EMBL/GenBank/DDBJ databases">
        <authorList>
            <consortium name="Pathogen Informatics"/>
        </authorList>
    </citation>
    <scope>NUCLEOTIDE SEQUENCE [LARGE SCALE GENOMIC DNA]</scope>
    <source>
        <strain evidence="1 2">2789STDY5608838</strain>
    </source>
</reference>
<dbReference type="RefSeq" id="WP_055053146.1">
    <property type="nucleotide sequence ID" value="NZ_CYZA01000006.1"/>
</dbReference>
<proteinExistence type="predicted"/>
<dbReference type="AlphaFoldDB" id="A0A174A1Y5"/>
<name>A0A174A1Y5_9FIRM</name>
<gene>
    <name evidence="1" type="ORF">ERS852395_01396</name>
</gene>
<sequence length="60" mass="6791">MKTIYELNEKDIVSVVAERFNTESDLITVSYSRITNSEAIDKPTIKIAIETTDLEIDDVV</sequence>
<protein>
    <submittedName>
        <fullName evidence="1">Uncharacterized protein</fullName>
    </submittedName>
</protein>
<evidence type="ECO:0000313" key="1">
    <source>
        <dbReference type="EMBL" id="CUN81576.1"/>
    </source>
</evidence>